<sequence>MLELRPNCEHCDKDLAPDAEDAMICSFECTFCLDCVKHVLQSVCPNCAGHFTQRPIRPAKHGRNDNDLDHYPASTTRRFRPVDVAKHLHLLTTKSVVN</sequence>
<evidence type="ECO:0000313" key="2">
    <source>
        <dbReference type="Proteomes" id="UP000624279"/>
    </source>
</evidence>
<organism evidence="1 2">
    <name type="scientific">Undibacterium flavidum</name>
    <dbReference type="NCBI Taxonomy" id="2762297"/>
    <lineage>
        <taxon>Bacteria</taxon>
        <taxon>Pseudomonadati</taxon>
        <taxon>Pseudomonadota</taxon>
        <taxon>Betaproteobacteria</taxon>
        <taxon>Burkholderiales</taxon>
        <taxon>Oxalobacteraceae</taxon>
        <taxon>Undibacterium</taxon>
    </lineage>
</organism>
<reference evidence="1 2" key="1">
    <citation type="submission" date="2020-08" db="EMBL/GenBank/DDBJ databases">
        <title>Novel species isolated from subtropical streams in China.</title>
        <authorList>
            <person name="Lu H."/>
        </authorList>
    </citation>
    <scope>NUCLEOTIDE SEQUENCE [LARGE SCALE GENOMIC DNA]</scope>
    <source>
        <strain evidence="1 2">LX15W</strain>
    </source>
</reference>
<dbReference type="Proteomes" id="UP000624279">
    <property type="component" value="Unassembled WGS sequence"/>
</dbReference>
<proteinExistence type="predicted"/>
<accession>A0ABR6Y6D1</accession>
<protein>
    <submittedName>
        <fullName evidence="1">DUF1272 domain-containing protein</fullName>
    </submittedName>
</protein>
<dbReference type="Pfam" id="PF06906">
    <property type="entry name" value="DUF1272"/>
    <property type="match status" value="1"/>
</dbReference>
<name>A0ABR6Y6D1_9BURK</name>
<dbReference type="EMBL" id="JACOGA010000001">
    <property type="protein sequence ID" value="MBC3872174.1"/>
    <property type="molecule type" value="Genomic_DNA"/>
</dbReference>
<keyword evidence="2" id="KW-1185">Reference proteome</keyword>
<evidence type="ECO:0000313" key="1">
    <source>
        <dbReference type="EMBL" id="MBC3872174.1"/>
    </source>
</evidence>
<gene>
    <name evidence="1" type="ORF">H8K55_01125</name>
</gene>
<dbReference type="RefSeq" id="WP_186940180.1">
    <property type="nucleotide sequence ID" value="NZ_JACOGA010000001.1"/>
</dbReference>
<comment type="caution">
    <text evidence="1">The sequence shown here is derived from an EMBL/GenBank/DDBJ whole genome shotgun (WGS) entry which is preliminary data.</text>
</comment>
<dbReference type="InterPro" id="IPR010696">
    <property type="entry name" value="DUF1272"/>
</dbReference>